<feature type="transmembrane region" description="Helical" evidence="1">
    <location>
        <begin position="12"/>
        <end position="37"/>
    </location>
</feature>
<name>A0ABV8X1I3_9LACT</name>
<feature type="transmembrane region" description="Helical" evidence="1">
    <location>
        <begin position="80"/>
        <end position="97"/>
    </location>
</feature>
<sequence length="245" mass="28840">MEWFGRSYQSLPFSMFSISHLVMLSLFIIITMMMVVYRRNILPDKWGKAEIGLAISLIGLEATNQFWMFHNGLWRVGRSLPLELCNIGLLLCILLLLTKKSIFFELLFFLAIFGATLAIFTPALKYDFPHYRFFHFFIAHAAIVWVSLYYWLVKGYKLTFYSVIKLLIFLNTLLPVVLYVNQMHNGNYWFLRHKPVSPSLFDIMGPYPWYILTFEGMLLMVCIFGWLLIRFGHTIRNQSQSQLSE</sequence>
<feature type="transmembrane region" description="Helical" evidence="1">
    <location>
        <begin position="133"/>
        <end position="153"/>
    </location>
</feature>
<dbReference type="InterPro" id="IPR011737">
    <property type="entry name" value="CHP02206_TP0381"/>
</dbReference>
<reference evidence="3" key="1">
    <citation type="journal article" date="2019" name="Int. J. Syst. Evol. Microbiol.">
        <title>The Global Catalogue of Microorganisms (GCM) 10K type strain sequencing project: providing services to taxonomists for standard genome sequencing and annotation.</title>
        <authorList>
            <consortium name="The Broad Institute Genomics Platform"/>
            <consortium name="The Broad Institute Genome Sequencing Center for Infectious Disease"/>
            <person name="Wu L."/>
            <person name="Ma J."/>
        </authorList>
    </citation>
    <scope>NUCLEOTIDE SEQUENCE [LARGE SCALE GENOMIC DNA]</scope>
    <source>
        <strain evidence="3">CCUG 59778</strain>
    </source>
</reference>
<keyword evidence="1" id="KW-0472">Membrane</keyword>
<dbReference type="NCBIfam" id="TIGR02206">
    <property type="entry name" value="intg_mem_TP0381"/>
    <property type="match status" value="1"/>
</dbReference>
<dbReference type="EMBL" id="JBHSEC010000001">
    <property type="protein sequence ID" value="MFC4408974.1"/>
    <property type="molecule type" value="Genomic_DNA"/>
</dbReference>
<proteinExistence type="predicted"/>
<organism evidence="2 3">
    <name type="scientific">Chungangia koreensis</name>
    <dbReference type="NCBI Taxonomy" id="752657"/>
    <lineage>
        <taxon>Bacteria</taxon>
        <taxon>Bacillati</taxon>
        <taxon>Bacillota</taxon>
        <taxon>Bacilli</taxon>
        <taxon>Lactobacillales</taxon>
        <taxon>Chungangia</taxon>
    </lineage>
</organism>
<dbReference type="Pfam" id="PF14808">
    <property type="entry name" value="TMEM164"/>
    <property type="match status" value="1"/>
</dbReference>
<evidence type="ECO:0000313" key="2">
    <source>
        <dbReference type="EMBL" id="MFC4408974.1"/>
    </source>
</evidence>
<keyword evidence="3" id="KW-1185">Reference proteome</keyword>
<keyword evidence="1" id="KW-0812">Transmembrane</keyword>
<accession>A0ABV8X1I3</accession>
<comment type="caution">
    <text evidence="2">The sequence shown here is derived from an EMBL/GenBank/DDBJ whole genome shotgun (WGS) entry which is preliminary data.</text>
</comment>
<feature type="transmembrane region" description="Helical" evidence="1">
    <location>
        <begin position="207"/>
        <end position="229"/>
    </location>
</feature>
<dbReference type="Proteomes" id="UP001595817">
    <property type="component" value="Unassembled WGS sequence"/>
</dbReference>
<gene>
    <name evidence="2" type="ORF">ACFOZY_00850</name>
</gene>
<evidence type="ECO:0000256" key="1">
    <source>
        <dbReference type="SAM" id="Phobius"/>
    </source>
</evidence>
<feature type="transmembrane region" description="Helical" evidence="1">
    <location>
        <begin position="160"/>
        <end position="180"/>
    </location>
</feature>
<feature type="transmembrane region" description="Helical" evidence="1">
    <location>
        <begin position="102"/>
        <end position="121"/>
    </location>
</feature>
<keyword evidence="1" id="KW-1133">Transmembrane helix</keyword>
<evidence type="ECO:0000313" key="3">
    <source>
        <dbReference type="Proteomes" id="UP001595817"/>
    </source>
</evidence>
<dbReference type="RefSeq" id="WP_378151237.1">
    <property type="nucleotide sequence ID" value="NZ_JBHSEC010000001.1"/>
</dbReference>
<protein>
    <submittedName>
        <fullName evidence="2">TIGR02206 family membrane protein</fullName>
    </submittedName>
</protein>
<feature type="transmembrane region" description="Helical" evidence="1">
    <location>
        <begin position="49"/>
        <end position="68"/>
    </location>
</feature>